<dbReference type="RefSeq" id="WP_305389411.1">
    <property type="nucleotide sequence ID" value="NZ_CP117426.1"/>
</dbReference>
<proteinExistence type="predicted"/>
<evidence type="ECO:0000313" key="1">
    <source>
        <dbReference type="EMBL" id="WLH14740.1"/>
    </source>
</evidence>
<evidence type="ECO:0000313" key="2">
    <source>
        <dbReference type="Proteomes" id="UP001230339"/>
    </source>
</evidence>
<accession>A0ABY9GH27</accession>
<dbReference type="InterPro" id="IPR023374">
    <property type="entry name" value="AttH-like_dom_sf"/>
</dbReference>
<gene>
    <name evidence="1" type="ORF">PSH57_10690</name>
</gene>
<dbReference type="SUPFAM" id="SSF159245">
    <property type="entry name" value="AttH-like"/>
    <property type="match status" value="1"/>
</dbReference>
<keyword evidence="2" id="KW-1185">Reference proteome</keyword>
<dbReference type="Proteomes" id="UP001230339">
    <property type="component" value="Chromosome"/>
</dbReference>
<dbReference type="Gene3D" id="2.40.370.10">
    <property type="entry name" value="AttH-like domain"/>
    <property type="match status" value="1"/>
</dbReference>
<reference evidence="1 2" key="1">
    <citation type="submission" date="2023-02" db="EMBL/GenBank/DDBJ databases">
        <title>Evolution of Hrp T3SS in non-pathogenic Pseudomonas fluorescens.</title>
        <authorList>
            <person name="Liao K."/>
            <person name="Wei H."/>
            <person name="Gu Y."/>
        </authorList>
    </citation>
    <scope>NUCLEOTIDE SEQUENCE [LARGE SCALE GENOMIC DNA]</scope>
    <source>
        <strain evidence="1 2">FP205</strain>
    </source>
</reference>
<name>A0ABY9GH27_9PSED</name>
<sequence>MDINLDNGDAVSLWSAAAKLGGKERAWATILHADGTQTVAAAEPGLGARDVWHSEKSGARYPTRWTVRIPAMDAELEVVPSPREQEFIAKVPALNKYEGAGAGTAPLAGSRYRVTEEPSTVIRTGGVARQPLS</sequence>
<dbReference type="EMBL" id="CP117449">
    <property type="protein sequence ID" value="WLH14740.1"/>
    <property type="molecule type" value="Genomic_DNA"/>
</dbReference>
<organism evidence="1 2">
    <name type="scientific">Pseudomonas hefeiensis</name>
    <dbReference type="NCBI Taxonomy" id="2738125"/>
    <lineage>
        <taxon>Bacteria</taxon>
        <taxon>Pseudomonadati</taxon>
        <taxon>Pseudomonadota</taxon>
        <taxon>Gammaproteobacteria</taxon>
        <taxon>Pseudomonadales</taxon>
        <taxon>Pseudomonadaceae</taxon>
        <taxon>Pseudomonas</taxon>
    </lineage>
</organism>
<protein>
    <submittedName>
        <fullName evidence="1">Lipocalin family protein</fullName>
    </submittedName>
</protein>
<dbReference type="Pfam" id="PF17186">
    <property type="entry name" value="Lipocalin_9"/>
    <property type="match status" value="1"/>
</dbReference>